<comment type="subcellular location">
    <subcellularLocation>
        <location evidence="1">Membrane</location>
        <topology evidence="1">Multi-pass membrane protein</topology>
    </subcellularLocation>
</comment>
<dbReference type="EMBL" id="JACHXW010000004">
    <property type="protein sequence ID" value="MBB3151732.1"/>
    <property type="molecule type" value="Genomic_DNA"/>
</dbReference>
<dbReference type="PANTHER" id="PTHR34975:SF2">
    <property type="entry name" value="SPORE GERMINATION PROTEIN A2"/>
    <property type="match status" value="1"/>
</dbReference>
<dbReference type="PANTHER" id="PTHR34975">
    <property type="entry name" value="SPORE GERMINATION PROTEIN A2"/>
    <property type="match status" value="1"/>
</dbReference>
<keyword evidence="5 8" id="KW-0812">Transmembrane</keyword>
<comment type="similarity">
    <text evidence="2">Belongs to the amino acid-polyamine-organocation (APC) superfamily. Spore germination protein (SGP) (TC 2.A.3.9) family.</text>
</comment>
<dbReference type="GO" id="GO:0016020">
    <property type="term" value="C:membrane"/>
    <property type="evidence" value="ECO:0007669"/>
    <property type="project" value="UniProtKB-SubCell"/>
</dbReference>
<evidence type="ECO:0000256" key="3">
    <source>
        <dbReference type="ARBA" id="ARBA00022448"/>
    </source>
</evidence>
<dbReference type="RefSeq" id="WP_183560955.1">
    <property type="nucleotide sequence ID" value="NZ_CBCSLB010000008.1"/>
</dbReference>
<feature type="transmembrane region" description="Helical" evidence="8">
    <location>
        <begin position="148"/>
        <end position="167"/>
    </location>
</feature>
<feature type="transmembrane region" description="Helical" evidence="8">
    <location>
        <begin position="187"/>
        <end position="205"/>
    </location>
</feature>
<dbReference type="GO" id="GO:0009847">
    <property type="term" value="P:spore germination"/>
    <property type="evidence" value="ECO:0007669"/>
    <property type="project" value="InterPro"/>
</dbReference>
<accession>A0A7W5C6A7</accession>
<name>A0A7W5C6A7_9BACL</name>
<feature type="transmembrane region" description="Helical" evidence="8">
    <location>
        <begin position="217"/>
        <end position="242"/>
    </location>
</feature>
<dbReference type="NCBIfam" id="TIGR00912">
    <property type="entry name" value="2A0309"/>
    <property type="match status" value="1"/>
</dbReference>
<feature type="transmembrane region" description="Helical" evidence="8">
    <location>
        <begin position="12"/>
        <end position="34"/>
    </location>
</feature>
<keyword evidence="7 8" id="KW-0472">Membrane</keyword>
<sequence>MLENGQISRQQLFILVFLFSLGSAILIVPSAMALTSKQDSWISALLGVLLGMLLLVLYHSLGKSFPNQNLVQYSEIIAGKFVGRLISFLYLTFFLLLSALVLRNIGDFMTTIVMPETPIQAIFILFMVIIVMGAGLGLEVIGRAAEIFLPWILLLLFILIVFIMPQMEMNRLYPIFEASVKEMIKGSLTILGIPYLELVIFLMILPYVRQTNKRGNAFLWGGFLGGLVLSIITLLCILVLGWDFTSRHSFPSYTLAKKIQVGEFLQRIEVMMAVIWFLTIFFKLVLCFYAAGLGLAQLLRMQTYRPLLPPLALITVVLALIVYPNNVYFRSFASQTWFSYALIFGFIIPITLLAIHKLKKN</sequence>
<gene>
    <name evidence="9" type="ORF">FHS16_001778</name>
</gene>
<evidence type="ECO:0000313" key="10">
    <source>
        <dbReference type="Proteomes" id="UP000518605"/>
    </source>
</evidence>
<evidence type="ECO:0000256" key="7">
    <source>
        <dbReference type="ARBA" id="ARBA00023136"/>
    </source>
</evidence>
<evidence type="ECO:0000256" key="8">
    <source>
        <dbReference type="SAM" id="Phobius"/>
    </source>
</evidence>
<keyword evidence="6 8" id="KW-1133">Transmembrane helix</keyword>
<evidence type="ECO:0000256" key="6">
    <source>
        <dbReference type="ARBA" id="ARBA00022989"/>
    </source>
</evidence>
<evidence type="ECO:0000256" key="1">
    <source>
        <dbReference type="ARBA" id="ARBA00004141"/>
    </source>
</evidence>
<dbReference type="InterPro" id="IPR004761">
    <property type="entry name" value="Spore_GerAB"/>
</dbReference>
<protein>
    <submittedName>
        <fullName evidence="9">Spore germination protein KB</fullName>
    </submittedName>
</protein>
<evidence type="ECO:0000256" key="2">
    <source>
        <dbReference type="ARBA" id="ARBA00007998"/>
    </source>
</evidence>
<evidence type="ECO:0000256" key="4">
    <source>
        <dbReference type="ARBA" id="ARBA00022544"/>
    </source>
</evidence>
<feature type="transmembrane region" description="Helical" evidence="8">
    <location>
        <begin position="81"/>
        <end position="102"/>
    </location>
</feature>
<proteinExistence type="inferred from homology"/>
<feature type="transmembrane region" description="Helical" evidence="8">
    <location>
        <begin position="307"/>
        <end position="325"/>
    </location>
</feature>
<feature type="transmembrane region" description="Helical" evidence="8">
    <location>
        <begin position="273"/>
        <end position="295"/>
    </location>
</feature>
<keyword evidence="3" id="KW-0813">Transport</keyword>
<keyword evidence="4" id="KW-0309">Germination</keyword>
<dbReference type="Proteomes" id="UP000518605">
    <property type="component" value="Unassembled WGS sequence"/>
</dbReference>
<organism evidence="9 10">
    <name type="scientific">Paenibacillus endophyticus</name>
    <dbReference type="NCBI Taxonomy" id="1294268"/>
    <lineage>
        <taxon>Bacteria</taxon>
        <taxon>Bacillati</taxon>
        <taxon>Bacillota</taxon>
        <taxon>Bacilli</taxon>
        <taxon>Bacillales</taxon>
        <taxon>Paenibacillaceae</taxon>
        <taxon>Paenibacillus</taxon>
    </lineage>
</organism>
<feature type="transmembrane region" description="Helical" evidence="8">
    <location>
        <begin position="337"/>
        <end position="355"/>
    </location>
</feature>
<comment type="caution">
    <text evidence="9">The sequence shown here is derived from an EMBL/GenBank/DDBJ whole genome shotgun (WGS) entry which is preliminary data.</text>
</comment>
<dbReference type="AlphaFoldDB" id="A0A7W5C6A7"/>
<feature type="transmembrane region" description="Helical" evidence="8">
    <location>
        <begin position="122"/>
        <end position="141"/>
    </location>
</feature>
<feature type="transmembrane region" description="Helical" evidence="8">
    <location>
        <begin position="40"/>
        <end position="61"/>
    </location>
</feature>
<dbReference type="Pfam" id="PF03845">
    <property type="entry name" value="Spore_permease"/>
    <property type="match status" value="1"/>
</dbReference>
<dbReference type="Gene3D" id="1.20.1740.10">
    <property type="entry name" value="Amino acid/polyamine transporter I"/>
    <property type="match status" value="1"/>
</dbReference>
<reference evidence="9 10" key="1">
    <citation type="submission" date="2020-08" db="EMBL/GenBank/DDBJ databases">
        <title>Genomic Encyclopedia of Type Strains, Phase III (KMG-III): the genomes of soil and plant-associated and newly described type strains.</title>
        <authorList>
            <person name="Whitman W."/>
        </authorList>
    </citation>
    <scope>NUCLEOTIDE SEQUENCE [LARGE SCALE GENOMIC DNA]</scope>
    <source>
        <strain evidence="9 10">CECT 8234</strain>
    </source>
</reference>
<evidence type="ECO:0000256" key="5">
    <source>
        <dbReference type="ARBA" id="ARBA00022692"/>
    </source>
</evidence>
<keyword evidence="10" id="KW-1185">Reference proteome</keyword>
<evidence type="ECO:0000313" key="9">
    <source>
        <dbReference type="EMBL" id="MBB3151732.1"/>
    </source>
</evidence>